<name>A0A0L0F472_9EUKA</name>
<accession>A0A0L0F472</accession>
<feature type="non-terminal residue" evidence="1">
    <location>
        <position position="1"/>
    </location>
</feature>
<protein>
    <submittedName>
        <fullName evidence="1">Uncharacterized protein</fullName>
    </submittedName>
</protein>
<dbReference type="EMBL" id="KQ248621">
    <property type="protein sequence ID" value="KNC71520.1"/>
    <property type="molecule type" value="Genomic_DNA"/>
</dbReference>
<feature type="non-terminal residue" evidence="1">
    <location>
        <position position="104"/>
    </location>
</feature>
<sequence length="104" mass="11594">GKSAAASLISSQLSAKDSIDRVSEFVDNISGCLNLDQSESFRMLQKFQSTKPVRTELADLVFTNHELVEIIAFYRTERRDLLKCAITVLCAGAETDHPCRPVFE</sequence>
<organism evidence="1 2">
    <name type="scientific">Sphaeroforma arctica JP610</name>
    <dbReference type="NCBI Taxonomy" id="667725"/>
    <lineage>
        <taxon>Eukaryota</taxon>
        <taxon>Ichthyosporea</taxon>
        <taxon>Ichthyophonida</taxon>
        <taxon>Sphaeroforma</taxon>
    </lineage>
</organism>
<dbReference type="AlphaFoldDB" id="A0A0L0F472"/>
<dbReference type="RefSeq" id="XP_014145422.1">
    <property type="nucleotide sequence ID" value="XM_014289947.1"/>
</dbReference>
<keyword evidence="2" id="KW-1185">Reference proteome</keyword>
<gene>
    <name evidence="1" type="ORF">SARC_15940</name>
</gene>
<evidence type="ECO:0000313" key="2">
    <source>
        <dbReference type="Proteomes" id="UP000054560"/>
    </source>
</evidence>
<dbReference type="GeneID" id="25916444"/>
<reference evidence="1 2" key="1">
    <citation type="submission" date="2011-02" db="EMBL/GenBank/DDBJ databases">
        <title>The Genome Sequence of Sphaeroforma arctica JP610.</title>
        <authorList>
            <consortium name="The Broad Institute Genome Sequencing Platform"/>
            <person name="Russ C."/>
            <person name="Cuomo C."/>
            <person name="Young S.K."/>
            <person name="Zeng Q."/>
            <person name="Gargeya S."/>
            <person name="Alvarado L."/>
            <person name="Berlin A."/>
            <person name="Chapman S.B."/>
            <person name="Chen Z."/>
            <person name="Freedman E."/>
            <person name="Gellesch M."/>
            <person name="Goldberg J."/>
            <person name="Griggs A."/>
            <person name="Gujja S."/>
            <person name="Heilman E."/>
            <person name="Heiman D."/>
            <person name="Howarth C."/>
            <person name="Mehta T."/>
            <person name="Neiman D."/>
            <person name="Pearson M."/>
            <person name="Roberts A."/>
            <person name="Saif S."/>
            <person name="Shea T."/>
            <person name="Shenoy N."/>
            <person name="Sisk P."/>
            <person name="Stolte C."/>
            <person name="Sykes S."/>
            <person name="White J."/>
            <person name="Yandava C."/>
            <person name="Burger G."/>
            <person name="Gray M.W."/>
            <person name="Holland P.W.H."/>
            <person name="King N."/>
            <person name="Lang F.B.F."/>
            <person name="Roger A.J."/>
            <person name="Ruiz-Trillo I."/>
            <person name="Haas B."/>
            <person name="Nusbaum C."/>
            <person name="Birren B."/>
        </authorList>
    </citation>
    <scope>NUCLEOTIDE SEQUENCE [LARGE SCALE GENOMIC DNA]</scope>
    <source>
        <strain evidence="1 2">JP610</strain>
    </source>
</reference>
<dbReference type="Proteomes" id="UP000054560">
    <property type="component" value="Unassembled WGS sequence"/>
</dbReference>
<proteinExistence type="predicted"/>
<evidence type="ECO:0000313" key="1">
    <source>
        <dbReference type="EMBL" id="KNC71520.1"/>
    </source>
</evidence>